<keyword evidence="2" id="KW-1133">Transmembrane helix</keyword>
<dbReference type="AlphaFoldDB" id="A0A7S4QWM8"/>
<dbReference type="PANTHER" id="PTHR38909:SF1">
    <property type="entry name" value="G PROTEIN GAMMA DOMAIN-CONTAINING PROTEIN"/>
    <property type="match status" value="1"/>
</dbReference>
<gene>
    <name evidence="4" type="ORF">DBRI00130_LOCUS9133</name>
</gene>
<evidence type="ECO:0000256" key="2">
    <source>
        <dbReference type="SAM" id="Phobius"/>
    </source>
</evidence>
<dbReference type="CDD" id="cd00136">
    <property type="entry name" value="PDZ_canonical"/>
    <property type="match status" value="1"/>
</dbReference>
<protein>
    <recommendedName>
        <fullName evidence="3">PDZ domain-containing protein</fullName>
    </recommendedName>
</protein>
<reference evidence="4" key="1">
    <citation type="submission" date="2021-01" db="EMBL/GenBank/DDBJ databases">
        <authorList>
            <person name="Corre E."/>
            <person name="Pelletier E."/>
            <person name="Niang G."/>
            <person name="Scheremetjew M."/>
            <person name="Finn R."/>
            <person name="Kale V."/>
            <person name="Holt S."/>
            <person name="Cochrane G."/>
            <person name="Meng A."/>
            <person name="Brown T."/>
            <person name="Cohen L."/>
        </authorList>
    </citation>
    <scope>NUCLEOTIDE SEQUENCE</scope>
    <source>
        <strain evidence="4">GSO104</strain>
    </source>
</reference>
<feature type="transmembrane region" description="Helical" evidence="2">
    <location>
        <begin position="184"/>
        <end position="206"/>
    </location>
</feature>
<proteinExistence type="predicted"/>
<evidence type="ECO:0000259" key="3">
    <source>
        <dbReference type="PROSITE" id="PS50106"/>
    </source>
</evidence>
<dbReference type="PROSITE" id="PS50106">
    <property type="entry name" value="PDZ"/>
    <property type="match status" value="1"/>
</dbReference>
<keyword evidence="2" id="KW-0812">Transmembrane</keyword>
<evidence type="ECO:0000256" key="1">
    <source>
        <dbReference type="SAM" id="MobiDB-lite"/>
    </source>
</evidence>
<dbReference type="Gene3D" id="2.30.42.10">
    <property type="match status" value="1"/>
</dbReference>
<dbReference type="SMART" id="SM00228">
    <property type="entry name" value="PDZ"/>
    <property type="match status" value="1"/>
</dbReference>
<feature type="region of interest" description="Disordered" evidence="1">
    <location>
        <begin position="386"/>
        <end position="405"/>
    </location>
</feature>
<feature type="domain" description="PDZ" evidence="3">
    <location>
        <begin position="452"/>
        <end position="506"/>
    </location>
</feature>
<name>A0A7S4QWM8_9STRA</name>
<keyword evidence="2" id="KW-0472">Membrane</keyword>
<evidence type="ECO:0000313" key="4">
    <source>
        <dbReference type="EMBL" id="CAE4596225.1"/>
    </source>
</evidence>
<dbReference type="PANTHER" id="PTHR38909">
    <property type="entry name" value="G PROTEIN GAMMA DOMAIN-CONTAINING PROTEIN"/>
    <property type="match status" value="1"/>
</dbReference>
<feature type="region of interest" description="Disordered" evidence="1">
    <location>
        <begin position="215"/>
        <end position="237"/>
    </location>
</feature>
<dbReference type="InterPro" id="IPR036034">
    <property type="entry name" value="PDZ_sf"/>
</dbReference>
<accession>A0A7S4QWM8</accession>
<dbReference type="EMBL" id="HBNS01011300">
    <property type="protein sequence ID" value="CAE4596225.1"/>
    <property type="molecule type" value="Transcribed_RNA"/>
</dbReference>
<dbReference type="SUPFAM" id="SSF50156">
    <property type="entry name" value="PDZ domain-like"/>
    <property type="match status" value="1"/>
</dbReference>
<organism evidence="4">
    <name type="scientific">Ditylum brightwellii</name>
    <dbReference type="NCBI Taxonomy" id="49249"/>
    <lineage>
        <taxon>Eukaryota</taxon>
        <taxon>Sar</taxon>
        <taxon>Stramenopiles</taxon>
        <taxon>Ochrophyta</taxon>
        <taxon>Bacillariophyta</taxon>
        <taxon>Mediophyceae</taxon>
        <taxon>Lithodesmiophycidae</taxon>
        <taxon>Lithodesmiales</taxon>
        <taxon>Lithodesmiaceae</taxon>
        <taxon>Ditylum</taxon>
    </lineage>
</organism>
<sequence>MVKIGLNGVTSLMESTETFSGFEETCKDFLSDLFRFTSPPISGLSCLVRGQKLVGVNRNRLLNTNTIEKETLDGVDHFRSDNVRKLQSTESFSLEVDIIVTGSFVRTDFFVTKNDVPFDDYLDSFFEVQGETFVDGLQQLARENLLPYFADITEVGTIDQLEETTLTEANNPESLGADVNRGPVVAAAVGGCVALVLFVAAVGFVFRNSRGTQKKRKRQDHEKLFSSQIKGSKSDDAESVVSAPMIYGGSDAGGSRDLDSQSYAYSLEHGIESIGGSSSLVSFSMSMKSLEDYNEPKSPAKNNILSSRSIQSQVVLSPESVEANLLPQELANTDYKEETTNNVGMIHNSMAASGTTKARASDNLTTQQKNSSKLISSILMGKSVDDQFSDGAAPPVGKSPSQKSDSDLDEFVLYETVSDILGSQSLHDDFSKSAPTKEGTGLVQRECYAPPGKLGVIIDTTSNGPIVHEVKPGSALEGVLFSGDRIIAVDDIDTRSKTAAEVTNIMASKVNVARKISVLGVPSDASI</sequence>
<dbReference type="InterPro" id="IPR001478">
    <property type="entry name" value="PDZ"/>
</dbReference>